<keyword evidence="4" id="KW-1003">Cell membrane</keyword>
<keyword evidence="6 8" id="KW-1133">Transmembrane helix</keyword>
<sequence>MTVTAAATRSRPRLAWGLAGAVAVLAATALLSVAVGSKSIPLGTVFDALIHYDGRLDDHVIVRDLRVPRTLLGLVVGAALGLAGTLIQALTRNPLADPGILGINEGAGLGVIVAVGVMGLSSPWAYVWFAFAGAAISATLVYAVSARSREGASPVRLVLAGIAFTYVLHGVGRAILLTDTNAFDRWRNWMAGSLASTDPDVLAGILPFVAAGVIIGLALTPSLNALALGEEAGQALGVHRDRTRVLGAVAVTLLCGSATAAAGPIAFVGLMVPYLARMITGPDYRWLVPYSLVLAPILLLVSDIAGRLVARPSEIGVGVVTAVIGAPLLIALVRRRGRLPRL</sequence>
<proteinExistence type="inferred from homology"/>
<dbReference type="Pfam" id="PF01032">
    <property type="entry name" value="FecCD"/>
    <property type="match status" value="1"/>
</dbReference>
<dbReference type="PANTHER" id="PTHR30472:SF1">
    <property type="entry name" value="FE(3+) DICITRATE TRANSPORT SYSTEM PERMEASE PROTEIN FECC-RELATED"/>
    <property type="match status" value="1"/>
</dbReference>
<evidence type="ECO:0000256" key="7">
    <source>
        <dbReference type="ARBA" id="ARBA00023136"/>
    </source>
</evidence>
<dbReference type="GO" id="GO:0005886">
    <property type="term" value="C:plasma membrane"/>
    <property type="evidence" value="ECO:0007669"/>
    <property type="project" value="UniProtKB-SubCell"/>
</dbReference>
<dbReference type="GO" id="GO:0033214">
    <property type="term" value="P:siderophore-iron import into cell"/>
    <property type="evidence" value="ECO:0007669"/>
    <property type="project" value="TreeGrafter"/>
</dbReference>
<evidence type="ECO:0000256" key="6">
    <source>
        <dbReference type="ARBA" id="ARBA00022989"/>
    </source>
</evidence>
<evidence type="ECO:0000313" key="10">
    <source>
        <dbReference type="Proteomes" id="UP000482960"/>
    </source>
</evidence>
<evidence type="ECO:0000256" key="1">
    <source>
        <dbReference type="ARBA" id="ARBA00004651"/>
    </source>
</evidence>
<accession>A0A6V8L9I0</accession>
<evidence type="ECO:0000256" key="2">
    <source>
        <dbReference type="ARBA" id="ARBA00007935"/>
    </source>
</evidence>
<dbReference type="PANTHER" id="PTHR30472">
    <property type="entry name" value="FERRIC ENTEROBACTIN TRANSPORT SYSTEM PERMEASE PROTEIN"/>
    <property type="match status" value="1"/>
</dbReference>
<feature type="transmembrane region" description="Helical" evidence="8">
    <location>
        <begin position="71"/>
        <end position="90"/>
    </location>
</feature>
<name>A0A6V8L9I0_9ACTN</name>
<feature type="transmembrane region" description="Helical" evidence="8">
    <location>
        <begin position="245"/>
        <end position="275"/>
    </location>
</feature>
<evidence type="ECO:0000256" key="8">
    <source>
        <dbReference type="SAM" id="Phobius"/>
    </source>
</evidence>
<dbReference type="AlphaFoldDB" id="A0A6V8L9I0"/>
<reference evidence="9 10" key="2">
    <citation type="submission" date="2020-03" db="EMBL/GenBank/DDBJ databases">
        <authorList>
            <person name="Ichikawa N."/>
            <person name="Kimura A."/>
            <person name="Kitahashi Y."/>
            <person name="Uohara A."/>
        </authorList>
    </citation>
    <scope>NUCLEOTIDE SEQUENCE [LARGE SCALE GENOMIC DNA]</scope>
    <source>
        <strain evidence="9 10">NBRC 108638</strain>
    </source>
</reference>
<dbReference type="RefSeq" id="WP_246278055.1">
    <property type="nucleotide sequence ID" value="NZ_BAABJB010000004.1"/>
</dbReference>
<evidence type="ECO:0000256" key="4">
    <source>
        <dbReference type="ARBA" id="ARBA00022475"/>
    </source>
</evidence>
<organism evidence="9 10">
    <name type="scientific">Phytohabitans rumicis</name>
    <dbReference type="NCBI Taxonomy" id="1076125"/>
    <lineage>
        <taxon>Bacteria</taxon>
        <taxon>Bacillati</taxon>
        <taxon>Actinomycetota</taxon>
        <taxon>Actinomycetes</taxon>
        <taxon>Micromonosporales</taxon>
        <taxon>Micromonosporaceae</taxon>
    </lineage>
</organism>
<feature type="transmembrane region" description="Helical" evidence="8">
    <location>
        <begin position="157"/>
        <end position="176"/>
    </location>
</feature>
<dbReference type="EMBL" id="BLPG01000001">
    <property type="protein sequence ID" value="GFJ91461.1"/>
    <property type="molecule type" value="Genomic_DNA"/>
</dbReference>
<comment type="caution">
    <text evidence="9">The sequence shown here is derived from an EMBL/GenBank/DDBJ whole genome shotgun (WGS) entry which is preliminary data.</text>
</comment>
<comment type="similarity">
    <text evidence="2">Belongs to the binding-protein-dependent transport system permease family. FecCD subfamily.</text>
</comment>
<gene>
    <name evidence="9" type="ORF">Prum_051030</name>
</gene>
<protein>
    <submittedName>
        <fullName evidence="9">Iron ABC transporter permease</fullName>
    </submittedName>
</protein>
<feature type="transmembrane region" description="Helical" evidence="8">
    <location>
        <begin position="315"/>
        <end position="333"/>
    </location>
</feature>
<dbReference type="Gene3D" id="1.10.3470.10">
    <property type="entry name" value="ABC transporter involved in vitamin B12 uptake, BtuC"/>
    <property type="match status" value="1"/>
</dbReference>
<dbReference type="InterPro" id="IPR037294">
    <property type="entry name" value="ABC_BtuC-like"/>
</dbReference>
<dbReference type="GO" id="GO:0022857">
    <property type="term" value="F:transmembrane transporter activity"/>
    <property type="evidence" value="ECO:0007669"/>
    <property type="project" value="InterPro"/>
</dbReference>
<evidence type="ECO:0000256" key="3">
    <source>
        <dbReference type="ARBA" id="ARBA00022448"/>
    </source>
</evidence>
<keyword evidence="5 8" id="KW-0812">Transmembrane</keyword>
<feature type="transmembrane region" description="Helical" evidence="8">
    <location>
        <begin position="287"/>
        <end position="309"/>
    </location>
</feature>
<dbReference type="SUPFAM" id="SSF81345">
    <property type="entry name" value="ABC transporter involved in vitamin B12 uptake, BtuC"/>
    <property type="match status" value="1"/>
</dbReference>
<reference evidence="9 10" key="1">
    <citation type="submission" date="2020-03" db="EMBL/GenBank/DDBJ databases">
        <title>Whole genome shotgun sequence of Phytohabitans rumicis NBRC 108638.</title>
        <authorList>
            <person name="Komaki H."/>
            <person name="Tamura T."/>
        </authorList>
    </citation>
    <scope>NUCLEOTIDE SEQUENCE [LARGE SCALE GENOMIC DNA]</scope>
    <source>
        <strain evidence="9 10">NBRC 108638</strain>
    </source>
</reference>
<dbReference type="FunFam" id="1.10.3470.10:FF:000001">
    <property type="entry name" value="Vitamin B12 ABC transporter permease BtuC"/>
    <property type="match status" value="1"/>
</dbReference>
<feature type="transmembrane region" description="Helical" evidence="8">
    <location>
        <begin position="102"/>
        <end position="120"/>
    </location>
</feature>
<keyword evidence="3" id="KW-0813">Transport</keyword>
<evidence type="ECO:0000256" key="5">
    <source>
        <dbReference type="ARBA" id="ARBA00022692"/>
    </source>
</evidence>
<evidence type="ECO:0000313" key="9">
    <source>
        <dbReference type="EMBL" id="GFJ91461.1"/>
    </source>
</evidence>
<keyword evidence="10" id="KW-1185">Reference proteome</keyword>
<feature type="transmembrane region" description="Helical" evidence="8">
    <location>
        <begin position="14"/>
        <end position="35"/>
    </location>
</feature>
<dbReference type="CDD" id="cd06550">
    <property type="entry name" value="TM_ABC_iron-siderophores_like"/>
    <property type="match status" value="1"/>
</dbReference>
<comment type="subcellular location">
    <subcellularLocation>
        <location evidence="1">Cell membrane</location>
        <topology evidence="1">Multi-pass membrane protein</topology>
    </subcellularLocation>
</comment>
<dbReference type="InterPro" id="IPR000522">
    <property type="entry name" value="ABC_transptr_permease_BtuC"/>
</dbReference>
<keyword evidence="7 8" id="KW-0472">Membrane</keyword>
<dbReference type="Proteomes" id="UP000482960">
    <property type="component" value="Unassembled WGS sequence"/>
</dbReference>
<feature type="transmembrane region" description="Helical" evidence="8">
    <location>
        <begin position="126"/>
        <end position="145"/>
    </location>
</feature>